<evidence type="ECO:0000313" key="1">
    <source>
        <dbReference type="EMBL" id="KAI4352381.1"/>
    </source>
</evidence>
<accession>A0ACB9PXS0</accession>
<protein>
    <submittedName>
        <fullName evidence="1">Uncharacterized protein</fullName>
    </submittedName>
</protein>
<sequence length="258" mass="29736">MYVMIPRNHTFPTKKAKVLTEPKDYQTLKAFEGENNLLGNLCLSDILPNDQIKVCFDIDANGISNFSAVETSSGKLITVMDENRRLSKEEIERLIEEVQKLNAEDEEFKEKVKAKNDLEDYAYKARKDIINKKLFPEDKKKMLDTIEETIQWLDANEHAEAVAYRYRKEEIQRLLNREKQIRADDVDGDGSSSVGAFSIKEVKIEAHSQLDSAPSGPIIFPNNEIMAKKEYCASQDTPYCFGEKRQSKQLWEFLMEPL</sequence>
<gene>
    <name evidence="1" type="ORF">L6164_006639</name>
</gene>
<comment type="caution">
    <text evidence="1">The sequence shown here is derived from an EMBL/GenBank/DDBJ whole genome shotgun (WGS) entry which is preliminary data.</text>
</comment>
<reference evidence="1 2" key="1">
    <citation type="journal article" date="2022" name="DNA Res.">
        <title>Chromosomal-level genome assembly of the orchid tree Bauhinia variegata (Leguminosae; Cercidoideae) supports the allotetraploid origin hypothesis of Bauhinia.</title>
        <authorList>
            <person name="Zhong Y."/>
            <person name="Chen Y."/>
            <person name="Zheng D."/>
            <person name="Pang J."/>
            <person name="Liu Y."/>
            <person name="Luo S."/>
            <person name="Meng S."/>
            <person name="Qian L."/>
            <person name="Wei D."/>
            <person name="Dai S."/>
            <person name="Zhou R."/>
        </authorList>
    </citation>
    <scope>NUCLEOTIDE SEQUENCE [LARGE SCALE GENOMIC DNA]</scope>
    <source>
        <strain evidence="1">BV-YZ2020</strain>
    </source>
</reference>
<name>A0ACB9PXS0_BAUVA</name>
<proteinExistence type="predicted"/>
<dbReference type="Proteomes" id="UP000828941">
    <property type="component" value="Chromosome 3"/>
</dbReference>
<evidence type="ECO:0000313" key="2">
    <source>
        <dbReference type="Proteomes" id="UP000828941"/>
    </source>
</evidence>
<organism evidence="1 2">
    <name type="scientific">Bauhinia variegata</name>
    <name type="common">Purple orchid tree</name>
    <name type="synonym">Phanera variegata</name>
    <dbReference type="NCBI Taxonomy" id="167791"/>
    <lineage>
        <taxon>Eukaryota</taxon>
        <taxon>Viridiplantae</taxon>
        <taxon>Streptophyta</taxon>
        <taxon>Embryophyta</taxon>
        <taxon>Tracheophyta</taxon>
        <taxon>Spermatophyta</taxon>
        <taxon>Magnoliopsida</taxon>
        <taxon>eudicotyledons</taxon>
        <taxon>Gunneridae</taxon>
        <taxon>Pentapetalae</taxon>
        <taxon>rosids</taxon>
        <taxon>fabids</taxon>
        <taxon>Fabales</taxon>
        <taxon>Fabaceae</taxon>
        <taxon>Cercidoideae</taxon>
        <taxon>Cercideae</taxon>
        <taxon>Bauhiniinae</taxon>
        <taxon>Bauhinia</taxon>
    </lineage>
</organism>
<keyword evidence="2" id="KW-1185">Reference proteome</keyword>
<dbReference type="EMBL" id="CM039428">
    <property type="protein sequence ID" value="KAI4352381.1"/>
    <property type="molecule type" value="Genomic_DNA"/>
</dbReference>